<gene>
    <name evidence="9" type="ORF">VB854_05645</name>
</gene>
<reference evidence="9 10" key="1">
    <citation type="submission" date="2023-12" db="EMBL/GenBank/DDBJ databases">
        <title>Baltic Sea Cyanobacteria.</title>
        <authorList>
            <person name="Delbaje E."/>
            <person name="Fewer D.P."/>
            <person name="Shishido T.K."/>
        </authorList>
    </citation>
    <scope>NUCLEOTIDE SEQUENCE [LARGE SCALE GENOMIC DNA]</scope>
    <source>
        <strain evidence="9 10">CCNP 1315</strain>
    </source>
</reference>
<feature type="transmembrane region" description="Helical" evidence="8">
    <location>
        <begin position="311"/>
        <end position="337"/>
    </location>
</feature>
<evidence type="ECO:0000313" key="10">
    <source>
        <dbReference type="Proteomes" id="UP001301728"/>
    </source>
</evidence>
<accession>A0ABU5TUP9</accession>
<evidence type="ECO:0000256" key="2">
    <source>
        <dbReference type="ARBA" id="ARBA00009261"/>
    </source>
</evidence>
<feature type="transmembrane region" description="Helical" evidence="8">
    <location>
        <begin position="419"/>
        <end position="440"/>
    </location>
</feature>
<evidence type="ECO:0000256" key="4">
    <source>
        <dbReference type="ARBA" id="ARBA00022475"/>
    </source>
</evidence>
<dbReference type="EMBL" id="JAYGHT010000010">
    <property type="protein sequence ID" value="MEA5518427.1"/>
    <property type="molecule type" value="Genomic_DNA"/>
</dbReference>
<feature type="transmembrane region" description="Helical" evidence="8">
    <location>
        <begin position="378"/>
        <end position="399"/>
    </location>
</feature>
<keyword evidence="5 8" id="KW-0812">Transmembrane</keyword>
<comment type="subcellular location">
    <subcellularLocation>
        <location evidence="1 8">Cell membrane</location>
        <topology evidence="1 8">Multi-pass membrane protein</topology>
    </subcellularLocation>
</comment>
<dbReference type="RefSeq" id="WP_323217861.1">
    <property type="nucleotide sequence ID" value="NZ_JAYGHT010000010.1"/>
</dbReference>
<proteinExistence type="inferred from homology"/>
<feature type="transmembrane region" description="Helical" evidence="8">
    <location>
        <begin position="257"/>
        <end position="276"/>
    </location>
</feature>
<evidence type="ECO:0000256" key="3">
    <source>
        <dbReference type="ARBA" id="ARBA00022448"/>
    </source>
</evidence>
<keyword evidence="8" id="KW-0769">Symport</keyword>
<dbReference type="NCBIfam" id="TIGR00835">
    <property type="entry name" value="agcS"/>
    <property type="match status" value="1"/>
</dbReference>
<dbReference type="Pfam" id="PF01235">
    <property type="entry name" value="Na_Ala_symp"/>
    <property type="match status" value="1"/>
</dbReference>
<comment type="caution">
    <text evidence="9">The sequence shown here is derived from an EMBL/GenBank/DDBJ whole genome shotgun (WGS) entry which is preliminary data.</text>
</comment>
<feature type="transmembrane region" description="Helical" evidence="8">
    <location>
        <begin position="288"/>
        <end position="305"/>
    </location>
</feature>
<name>A0ABU5TUP9_9CYAN</name>
<keyword evidence="6 8" id="KW-1133">Transmembrane helix</keyword>
<dbReference type="Proteomes" id="UP001301728">
    <property type="component" value="Unassembled WGS sequence"/>
</dbReference>
<keyword evidence="4 8" id="KW-1003">Cell membrane</keyword>
<keyword evidence="3 8" id="KW-0813">Transport</keyword>
<dbReference type="PRINTS" id="PR00175">
    <property type="entry name" value="NAALASMPORT"/>
</dbReference>
<protein>
    <submittedName>
        <fullName evidence="9">Alanine/glycine:cation symporter family protein</fullName>
    </submittedName>
</protein>
<evidence type="ECO:0000256" key="6">
    <source>
        <dbReference type="ARBA" id="ARBA00022989"/>
    </source>
</evidence>
<feature type="transmembrane region" description="Helical" evidence="8">
    <location>
        <begin position="488"/>
        <end position="508"/>
    </location>
</feature>
<feature type="transmembrane region" description="Helical" evidence="8">
    <location>
        <begin position="218"/>
        <end position="237"/>
    </location>
</feature>
<feature type="transmembrane region" description="Helical" evidence="8">
    <location>
        <begin position="452"/>
        <end position="476"/>
    </location>
</feature>
<evidence type="ECO:0000313" key="9">
    <source>
        <dbReference type="EMBL" id="MEA5518427.1"/>
    </source>
</evidence>
<organism evidence="9 10">
    <name type="scientific">Limnoraphis robusta CCNP1315</name>
    <dbReference type="NCBI Taxonomy" id="3110306"/>
    <lineage>
        <taxon>Bacteria</taxon>
        <taxon>Bacillati</taxon>
        <taxon>Cyanobacteriota</taxon>
        <taxon>Cyanophyceae</taxon>
        <taxon>Oscillatoriophycideae</taxon>
        <taxon>Oscillatoriales</taxon>
        <taxon>Sirenicapillariaceae</taxon>
        <taxon>Limnoraphis</taxon>
    </lineage>
</organism>
<evidence type="ECO:0000256" key="7">
    <source>
        <dbReference type="ARBA" id="ARBA00023136"/>
    </source>
</evidence>
<dbReference type="PANTHER" id="PTHR30330">
    <property type="entry name" value="AGSS FAMILY TRANSPORTER, SODIUM-ALANINE"/>
    <property type="match status" value="1"/>
</dbReference>
<evidence type="ECO:0000256" key="1">
    <source>
        <dbReference type="ARBA" id="ARBA00004651"/>
    </source>
</evidence>
<sequence>MINRNRINSKKERQASQRRLLTTLKRSLSSSYGLLLLLIPLVPTLAIAGEEATTKPSGFLGLLDAVFSQMVNFLAQIFFLEIFGFPFIVLWLMIGAIFFTLRMGFVNIRAFKHAIDVVTGKYDDPNDEGDVSHFQALATALSGTVGLGNIAGVAIAVQVGGPGAIFWMTLGGFFGMSSKFVECSLAQMYRRIQPDGTVAGGPMYYLSKGLGERGLRPLGNGLAILFAILCILASMGGGNMFQANQAYAALAGIIPALPNWVFGLVVAALVGFVIIGGIHRIASVTARLVPAMAVIYVLVCLWILLSNFTEIPAAFGTIITQAFAPEAVGGGFIGTLVQGVRRSAFSNEAGMGSAAIAHSAARTDEPLREGIVALLEPFIDTIVICNLTGLTIVITGVYRNTNAAELNGVELTAAAFSSVISWFPIILAIAVVLFAFSTMISWSYYGEKAWGYLFGAASSIIYKAIYVACVFIGSVVNLGSVLDFSDMMLLAMAFPNLLGCYILSGKLASALSDYMNRLNSGQMPVYSRETSS</sequence>
<evidence type="ECO:0000256" key="5">
    <source>
        <dbReference type="ARBA" id="ARBA00022692"/>
    </source>
</evidence>
<dbReference type="Gene3D" id="1.20.1740.10">
    <property type="entry name" value="Amino acid/polyamine transporter I"/>
    <property type="match status" value="1"/>
</dbReference>
<dbReference type="PANTHER" id="PTHR30330:SF3">
    <property type="entry name" value="TRANSCRIPTIONAL REGULATOR, LRP FAMILY"/>
    <property type="match status" value="1"/>
</dbReference>
<comment type="similarity">
    <text evidence="2 8">Belongs to the alanine or glycine:cation symporter (AGCS) (TC 2.A.25) family.</text>
</comment>
<keyword evidence="10" id="KW-1185">Reference proteome</keyword>
<dbReference type="InterPro" id="IPR001463">
    <property type="entry name" value="Na/Ala_symport"/>
</dbReference>
<evidence type="ECO:0000256" key="8">
    <source>
        <dbReference type="RuleBase" id="RU363064"/>
    </source>
</evidence>
<keyword evidence="7 8" id="KW-0472">Membrane</keyword>
<feature type="transmembrane region" description="Helical" evidence="8">
    <location>
        <begin position="72"/>
        <end position="99"/>
    </location>
</feature>